<dbReference type="InterPro" id="IPR036388">
    <property type="entry name" value="WH-like_DNA-bd_sf"/>
</dbReference>
<sequence>MDPSIHGGVTVFTDASRPLYEVKANLFKGLAHPLRVRVLEVLAASPGSETPVSALLDATGLEASHLSQHLAVLRNYRLVTAERRGNQVSYRLAYPQVADLLRVARALLGEILQATERQLVEQAGLPDLPAQATDGPAAPVASTDSVTSARSAARP</sequence>
<feature type="domain" description="HTH arsR-type" evidence="5">
    <location>
        <begin position="15"/>
        <end position="112"/>
    </location>
</feature>
<dbReference type="CDD" id="cd00090">
    <property type="entry name" value="HTH_ARSR"/>
    <property type="match status" value="1"/>
</dbReference>
<dbReference type="Pfam" id="PF01022">
    <property type="entry name" value="HTH_5"/>
    <property type="match status" value="1"/>
</dbReference>
<dbReference type="AlphaFoldDB" id="A0A7C9LCK5"/>
<dbReference type="OrthoDB" id="194599at2"/>
<dbReference type="PANTHER" id="PTHR43132">
    <property type="entry name" value="ARSENICAL RESISTANCE OPERON REPRESSOR ARSR-RELATED"/>
    <property type="match status" value="1"/>
</dbReference>
<organism evidence="6 7">
    <name type="scientific">Agromyces luteolus</name>
    <dbReference type="NCBI Taxonomy" id="88373"/>
    <lineage>
        <taxon>Bacteria</taxon>
        <taxon>Bacillati</taxon>
        <taxon>Actinomycetota</taxon>
        <taxon>Actinomycetes</taxon>
        <taxon>Micrococcales</taxon>
        <taxon>Microbacteriaceae</taxon>
        <taxon>Agromyces</taxon>
    </lineage>
</organism>
<keyword evidence="1" id="KW-0805">Transcription regulation</keyword>
<dbReference type="GO" id="GO:0003677">
    <property type="term" value="F:DNA binding"/>
    <property type="evidence" value="ECO:0007669"/>
    <property type="project" value="UniProtKB-KW"/>
</dbReference>
<keyword evidence="2" id="KW-0238">DNA-binding</keyword>
<feature type="region of interest" description="Disordered" evidence="4">
    <location>
        <begin position="127"/>
        <end position="155"/>
    </location>
</feature>
<keyword evidence="7" id="KW-1185">Reference proteome</keyword>
<proteinExistence type="predicted"/>
<keyword evidence="3" id="KW-0804">Transcription</keyword>
<dbReference type="NCBIfam" id="NF033788">
    <property type="entry name" value="HTH_metalloreg"/>
    <property type="match status" value="1"/>
</dbReference>
<dbReference type="InterPro" id="IPR001845">
    <property type="entry name" value="HTH_ArsR_DNA-bd_dom"/>
</dbReference>
<dbReference type="PANTHER" id="PTHR43132:SF2">
    <property type="entry name" value="ARSENICAL RESISTANCE OPERON REPRESSOR ARSR-RELATED"/>
    <property type="match status" value="1"/>
</dbReference>
<reference evidence="6 7" key="1">
    <citation type="submission" date="2019-11" db="EMBL/GenBank/DDBJ databases">
        <title>Agromyces kandeliae sp. nov., isolated from mangrove soil.</title>
        <authorList>
            <person name="Wang R."/>
        </authorList>
    </citation>
    <scope>NUCLEOTIDE SEQUENCE [LARGE SCALE GENOMIC DNA]</scope>
    <source>
        <strain evidence="6 7">JCM 11431</strain>
    </source>
</reference>
<dbReference type="PRINTS" id="PR00778">
    <property type="entry name" value="HTHARSR"/>
</dbReference>
<protein>
    <submittedName>
        <fullName evidence="6">Metalloregulator ArsR/SmtB family transcription factor</fullName>
    </submittedName>
</protein>
<dbReference type="Gene3D" id="1.10.10.10">
    <property type="entry name" value="Winged helix-like DNA-binding domain superfamily/Winged helix DNA-binding domain"/>
    <property type="match status" value="1"/>
</dbReference>
<name>A0A7C9LCK5_9MICO</name>
<dbReference type="EMBL" id="WODA01000008">
    <property type="protein sequence ID" value="MUN06672.1"/>
    <property type="molecule type" value="Genomic_DNA"/>
</dbReference>
<dbReference type="InterPro" id="IPR051011">
    <property type="entry name" value="Metal_resp_trans_reg"/>
</dbReference>
<evidence type="ECO:0000256" key="2">
    <source>
        <dbReference type="ARBA" id="ARBA00023125"/>
    </source>
</evidence>
<evidence type="ECO:0000313" key="6">
    <source>
        <dbReference type="EMBL" id="MUN06672.1"/>
    </source>
</evidence>
<dbReference type="SUPFAM" id="SSF46785">
    <property type="entry name" value="Winged helix' DNA-binding domain"/>
    <property type="match status" value="1"/>
</dbReference>
<dbReference type="SMART" id="SM00418">
    <property type="entry name" value="HTH_ARSR"/>
    <property type="match status" value="1"/>
</dbReference>
<accession>A0A7C9LCK5</accession>
<evidence type="ECO:0000259" key="5">
    <source>
        <dbReference type="PROSITE" id="PS50987"/>
    </source>
</evidence>
<dbReference type="InterPro" id="IPR036390">
    <property type="entry name" value="WH_DNA-bd_sf"/>
</dbReference>
<dbReference type="InterPro" id="IPR011991">
    <property type="entry name" value="ArsR-like_HTH"/>
</dbReference>
<dbReference type="GO" id="GO:0003700">
    <property type="term" value="F:DNA-binding transcription factor activity"/>
    <property type="evidence" value="ECO:0007669"/>
    <property type="project" value="InterPro"/>
</dbReference>
<dbReference type="PROSITE" id="PS50987">
    <property type="entry name" value="HTH_ARSR_2"/>
    <property type="match status" value="1"/>
</dbReference>
<evidence type="ECO:0000256" key="4">
    <source>
        <dbReference type="SAM" id="MobiDB-lite"/>
    </source>
</evidence>
<evidence type="ECO:0000256" key="1">
    <source>
        <dbReference type="ARBA" id="ARBA00023015"/>
    </source>
</evidence>
<gene>
    <name evidence="6" type="ORF">GLX25_06010</name>
</gene>
<feature type="compositionally biased region" description="Polar residues" evidence="4">
    <location>
        <begin position="142"/>
        <end position="155"/>
    </location>
</feature>
<evidence type="ECO:0000313" key="7">
    <source>
        <dbReference type="Proteomes" id="UP000480122"/>
    </source>
</evidence>
<comment type="caution">
    <text evidence="6">The sequence shown here is derived from an EMBL/GenBank/DDBJ whole genome shotgun (WGS) entry which is preliminary data.</text>
</comment>
<evidence type="ECO:0000256" key="3">
    <source>
        <dbReference type="ARBA" id="ARBA00023163"/>
    </source>
</evidence>
<dbReference type="Proteomes" id="UP000480122">
    <property type="component" value="Unassembled WGS sequence"/>
</dbReference>